<keyword evidence="1" id="KW-0175">Coiled coil</keyword>
<feature type="domain" description="Integrase zinc-binding" evidence="4">
    <location>
        <begin position="430"/>
        <end position="482"/>
    </location>
</feature>
<evidence type="ECO:0000259" key="3">
    <source>
        <dbReference type="Pfam" id="PF03732"/>
    </source>
</evidence>
<protein>
    <submittedName>
        <fullName evidence="5">Reverse transcriptase domain-containing protein</fullName>
    </submittedName>
</protein>
<reference evidence="5" key="1">
    <citation type="journal article" date="2019" name="Sci. Rep.">
        <title>Draft genome of Tanacetum cinerariifolium, the natural source of mosquito coil.</title>
        <authorList>
            <person name="Yamashiro T."/>
            <person name="Shiraishi A."/>
            <person name="Satake H."/>
            <person name="Nakayama K."/>
        </authorList>
    </citation>
    <scope>NUCLEOTIDE SEQUENCE</scope>
</reference>
<gene>
    <name evidence="5" type="ORF">Tci_344958</name>
</gene>
<feature type="compositionally biased region" description="Gly residues" evidence="2">
    <location>
        <begin position="1"/>
        <end position="13"/>
    </location>
</feature>
<evidence type="ECO:0000256" key="2">
    <source>
        <dbReference type="SAM" id="MobiDB-lite"/>
    </source>
</evidence>
<dbReference type="GO" id="GO:0003964">
    <property type="term" value="F:RNA-directed DNA polymerase activity"/>
    <property type="evidence" value="ECO:0007669"/>
    <property type="project" value="UniProtKB-KW"/>
</dbReference>
<proteinExistence type="predicted"/>
<name>A0A699H8T6_TANCI</name>
<keyword evidence="5" id="KW-0695">RNA-directed DNA polymerase</keyword>
<feature type="region of interest" description="Disordered" evidence="2">
    <location>
        <begin position="1"/>
        <end position="41"/>
    </location>
</feature>
<feature type="domain" description="Retrotransposon gag" evidence="3">
    <location>
        <begin position="123"/>
        <end position="203"/>
    </location>
</feature>
<evidence type="ECO:0000256" key="1">
    <source>
        <dbReference type="SAM" id="Coils"/>
    </source>
</evidence>
<dbReference type="Pfam" id="PF03732">
    <property type="entry name" value="Retrotrans_gag"/>
    <property type="match status" value="1"/>
</dbReference>
<dbReference type="Pfam" id="PF17921">
    <property type="entry name" value="Integrase_H2C2"/>
    <property type="match status" value="1"/>
</dbReference>
<dbReference type="SUPFAM" id="SSF56672">
    <property type="entry name" value="DNA/RNA polymerases"/>
    <property type="match status" value="1"/>
</dbReference>
<dbReference type="InterPro" id="IPR043502">
    <property type="entry name" value="DNA/RNA_pol_sf"/>
</dbReference>
<dbReference type="InterPro" id="IPR012337">
    <property type="entry name" value="RNaseH-like_sf"/>
</dbReference>
<dbReference type="InterPro" id="IPR041588">
    <property type="entry name" value="Integrase_H2C2"/>
</dbReference>
<feature type="coiled-coil region" evidence="1">
    <location>
        <begin position="300"/>
        <end position="327"/>
    </location>
</feature>
<accession>A0A699H8T6</accession>
<dbReference type="PANTHER" id="PTHR47266">
    <property type="entry name" value="ENDONUCLEASE-RELATED"/>
    <property type="match status" value="1"/>
</dbReference>
<keyword evidence="5" id="KW-0548">Nucleotidyltransferase</keyword>
<dbReference type="InterPro" id="IPR052160">
    <property type="entry name" value="Gypsy_RT_Integrase-like"/>
</dbReference>
<feature type="compositionally biased region" description="Gly residues" evidence="2">
    <location>
        <begin position="23"/>
        <end position="35"/>
    </location>
</feature>
<organism evidence="5">
    <name type="scientific">Tanacetum cinerariifolium</name>
    <name type="common">Dalmatian daisy</name>
    <name type="synonym">Chrysanthemum cinerariifolium</name>
    <dbReference type="NCBI Taxonomy" id="118510"/>
    <lineage>
        <taxon>Eukaryota</taxon>
        <taxon>Viridiplantae</taxon>
        <taxon>Streptophyta</taxon>
        <taxon>Embryophyta</taxon>
        <taxon>Tracheophyta</taxon>
        <taxon>Spermatophyta</taxon>
        <taxon>Magnoliopsida</taxon>
        <taxon>eudicotyledons</taxon>
        <taxon>Gunneridae</taxon>
        <taxon>Pentapetalae</taxon>
        <taxon>asterids</taxon>
        <taxon>campanulids</taxon>
        <taxon>Asterales</taxon>
        <taxon>Asteraceae</taxon>
        <taxon>Asteroideae</taxon>
        <taxon>Anthemideae</taxon>
        <taxon>Anthemidinae</taxon>
        <taxon>Tanacetum</taxon>
    </lineage>
</organism>
<evidence type="ECO:0000313" key="5">
    <source>
        <dbReference type="EMBL" id="GEX72983.1"/>
    </source>
</evidence>
<dbReference type="InterPro" id="IPR005162">
    <property type="entry name" value="Retrotrans_gag_dom"/>
</dbReference>
<sequence>RGGGMGGRAGRGGGRTRSRYGAHGNGKNDGQGGQGSEVNDGVNEVPDFSTIIAQQLRNLLPYHCSPRMSLRTTTVKVVPKEFLACNPKEYDGKGGVVVYTHLIEKMESVQDMSGCGDNQKVKYIAGSFIGKALTWWNSQIRTLGREVVVGMSWDNFKALMSKEFCPSNVMQNLETELWNHIMVEAGHATYTGRFHKLLVMAVNGVEGRRNNGNQARGRAFILGAQEARQDSNILTGMDWLSNHKAEIICHEKVVTIPLPDNKVLRVIRERPDEKVRHLITPSQEIVKLVPGAIPVAKSPYQLAPSEMEELSNKLKELKDKAMHVDDIPKTAFRTRYGNFKFTVMPFGLTSAPADKLCNALVLSLADGPEDFVVYCDASVLGLGCALMQRAQKKACDGSVRLQKGLDEMIKHRSNGALNYLDRIWVPLKGDVRTLIMDEAHKSKYFVHLGADKMYYELRDKYWWLGMKKDIAVYMSRCLTCLKEGIAMDFVTELSRTSSGQDTIWVIMDRLTKSAYFLPLCKDYKKDRFWQSIQEALRTRLDMSTAYHPQINGQNIAEGQLIEPELVQETTKKISQLKDRLKAACDHQKSYVDIRRKPLEFSVEPMEILERGFKKLKRSRIAIVKVRWNSKRRPEFTWEREDQTRLNFVRTCTVLTVTPSNLGCSGILNI</sequence>
<evidence type="ECO:0000259" key="4">
    <source>
        <dbReference type="Pfam" id="PF17921"/>
    </source>
</evidence>
<dbReference type="EMBL" id="BKCJ010126326">
    <property type="protein sequence ID" value="GEX72983.1"/>
    <property type="molecule type" value="Genomic_DNA"/>
</dbReference>
<dbReference type="AlphaFoldDB" id="A0A699H8T6"/>
<keyword evidence="5" id="KW-0808">Transferase</keyword>
<feature type="non-terminal residue" evidence="5">
    <location>
        <position position="1"/>
    </location>
</feature>
<dbReference type="SUPFAM" id="SSF53098">
    <property type="entry name" value="Ribonuclease H-like"/>
    <property type="match status" value="1"/>
</dbReference>
<dbReference type="Gene3D" id="3.10.10.10">
    <property type="entry name" value="HIV Type 1 Reverse Transcriptase, subunit A, domain 1"/>
    <property type="match status" value="1"/>
</dbReference>
<comment type="caution">
    <text evidence="5">The sequence shown here is derived from an EMBL/GenBank/DDBJ whole genome shotgun (WGS) entry which is preliminary data.</text>
</comment>
<dbReference type="Gene3D" id="1.10.340.70">
    <property type="match status" value="1"/>
</dbReference>